<gene>
    <name evidence="1" type="ORF">CK203_099690</name>
</gene>
<proteinExistence type="predicted"/>
<comment type="caution">
    <text evidence="1">The sequence shown here is derived from an EMBL/GenBank/DDBJ whole genome shotgun (WGS) entry which is preliminary data.</text>
</comment>
<evidence type="ECO:0000313" key="2">
    <source>
        <dbReference type="Proteomes" id="UP000288805"/>
    </source>
</evidence>
<dbReference type="AlphaFoldDB" id="A0A438FC00"/>
<dbReference type="EMBL" id="QGNW01001061">
    <property type="protein sequence ID" value="RVW57230.1"/>
    <property type="molecule type" value="Genomic_DNA"/>
</dbReference>
<accession>A0A438FC00</accession>
<evidence type="ECO:0008006" key="3">
    <source>
        <dbReference type="Google" id="ProtNLM"/>
    </source>
</evidence>
<dbReference type="Proteomes" id="UP000288805">
    <property type="component" value="Unassembled WGS sequence"/>
</dbReference>
<name>A0A438FC00_VITVI</name>
<reference evidence="1 2" key="1">
    <citation type="journal article" date="2018" name="PLoS Genet.">
        <title>Population sequencing reveals clonal diversity and ancestral inbreeding in the grapevine cultivar Chardonnay.</title>
        <authorList>
            <person name="Roach M.J."/>
            <person name="Johnson D.L."/>
            <person name="Bohlmann J."/>
            <person name="van Vuuren H.J."/>
            <person name="Jones S.J."/>
            <person name="Pretorius I.S."/>
            <person name="Schmidt S.A."/>
            <person name="Borneman A.R."/>
        </authorList>
    </citation>
    <scope>NUCLEOTIDE SEQUENCE [LARGE SCALE GENOMIC DNA]</scope>
    <source>
        <strain evidence="2">cv. Chardonnay</strain>
        <tissue evidence="1">Leaf</tissue>
    </source>
</reference>
<protein>
    <recommendedName>
        <fullName evidence="3">DUF4283 domain-containing protein</fullName>
    </recommendedName>
</protein>
<evidence type="ECO:0000313" key="1">
    <source>
        <dbReference type="EMBL" id="RVW57230.1"/>
    </source>
</evidence>
<sequence length="381" mass="41203">MEESESDGGERVNLCASEGAVSNVHLESRKSLRKSSFGVELKTFEIEVEKKKGKVQATIVERKRGVSSWIKLGPESLGIFIECLGGCFLRLGVVDLEKKRFNIFIPKGRGVKGGRASMAETLRCLGVATERKESQKDEVMPSRPILGKTFAEVVKLPRRKGRVVARVEGTQMAKIWGLKGNLGLAKLERGKVLLEFELLAEAGKALNLGRILVEEDDDARLETQLQSANGTWGQTSGSGRPLVHYQGLNGSSVGPHGGLQLLGGPLKPGLSEDPRSSNLGSGLVGLDPVFSSSFEAGSTSFGPTSLEDPRWVKAMEAFVALSSVRLDDCQGPSQSLEGNRAHIGVAFPSVWFGPSLLRGPDVEISHFWVKDGLQKQIEEEL</sequence>
<organism evidence="1 2">
    <name type="scientific">Vitis vinifera</name>
    <name type="common">Grape</name>
    <dbReference type="NCBI Taxonomy" id="29760"/>
    <lineage>
        <taxon>Eukaryota</taxon>
        <taxon>Viridiplantae</taxon>
        <taxon>Streptophyta</taxon>
        <taxon>Embryophyta</taxon>
        <taxon>Tracheophyta</taxon>
        <taxon>Spermatophyta</taxon>
        <taxon>Magnoliopsida</taxon>
        <taxon>eudicotyledons</taxon>
        <taxon>Gunneridae</taxon>
        <taxon>Pentapetalae</taxon>
        <taxon>rosids</taxon>
        <taxon>Vitales</taxon>
        <taxon>Vitaceae</taxon>
        <taxon>Viteae</taxon>
        <taxon>Vitis</taxon>
    </lineage>
</organism>